<evidence type="ECO:0000256" key="2">
    <source>
        <dbReference type="ARBA" id="ARBA00004477"/>
    </source>
</evidence>
<feature type="binding site" evidence="16">
    <location>
        <position position="162"/>
    </location>
    <ligand>
        <name>ATP</name>
        <dbReference type="ChEBI" id="CHEBI:30616"/>
    </ligand>
</feature>
<keyword evidence="11 18" id="KW-1133">Transmembrane helix</keyword>
<evidence type="ECO:0000256" key="4">
    <source>
        <dbReference type="ARBA" id="ARBA00022692"/>
    </source>
</evidence>
<feature type="compositionally biased region" description="Low complexity" evidence="19">
    <location>
        <begin position="318"/>
        <end position="327"/>
    </location>
</feature>
<dbReference type="GO" id="GO:0000287">
    <property type="term" value="F:magnesium ion binding"/>
    <property type="evidence" value="ECO:0007669"/>
    <property type="project" value="UniProtKB-UniRule"/>
</dbReference>
<feature type="binding site" evidence="16">
    <location>
        <position position="453"/>
    </location>
    <ligand>
        <name>ATP</name>
        <dbReference type="ChEBI" id="CHEBI:30616"/>
    </ligand>
</feature>
<dbReference type="FunFam" id="3.40.1110.10:FF:000009">
    <property type="entry name" value="Phospholipid-transporting ATPase"/>
    <property type="match status" value="1"/>
</dbReference>
<keyword evidence="7" id="KW-0256">Endoplasmic reticulum</keyword>
<evidence type="ECO:0000256" key="1">
    <source>
        <dbReference type="ARBA" id="ARBA00001946"/>
    </source>
</evidence>
<keyword evidence="22" id="KW-1185">Reference proteome</keyword>
<dbReference type="SFLD" id="SFLDS00003">
    <property type="entry name" value="Haloacid_Dehalogenase"/>
    <property type="match status" value="1"/>
</dbReference>
<keyword evidence="12 18" id="KW-0472">Membrane</keyword>
<feature type="binding site" evidence="16">
    <location>
        <position position="389"/>
    </location>
    <ligand>
        <name>ATP</name>
        <dbReference type="ChEBI" id="CHEBI:30616"/>
    </ligand>
</feature>
<evidence type="ECO:0000256" key="15">
    <source>
        <dbReference type="PIRSR" id="PIRSR606539-1"/>
    </source>
</evidence>
<dbReference type="PANTHER" id="PTHR24092">
    <property type="entry name" value="PROBABLE PHOSPHOLIPID-TRANSPORTING ATPASE"/>
    <property type="match status" value="1"/>
</dbReference>
<feature type="transmembrane region" description="Helical" evidence="18">
    <location>
        <begin position="878"/>
        <end position="902"/>
    </location>
</feature>
<dbReference type="InterPro" id="IPR032630">
    <property type="entry name" value="P_typ_ATPase_c"/>
</dbReference>
<evidence type="ECO:0000256" key="13">
    <source>
        <dbReference type="ARBA" id="ARBA00034036"/>
    </source>
</evidence>
<keyword evidence="9 17" id="KW-0460">Magnesium</keyword>
<feature type="region of interest" description="Disordered" evidence="19">
    <location>
        <begin position="296"/>
        <end position="327"/>
    </location>
</feature>
<feature type="binding site" evidence="17">
    <location>
        <position position="681"/>
    </location>
    <ligand>
        <name>Mg(2+)</name>
        <dbReference type="ChEBI" id="CHEBI:18420"/>
    </ligand>
</feature>
<dbReference type="GO" id="GO:0140327">
    <property type="term" value="F:flippase activity"/>
    <property type="evidence" value="ECO:0007669"/>
    <property type="project" value="UniProtKB-ARBA"/>
</dbReference>
<keyword evidence="10 18" id="KW-1278">Translocase</keyword>
<accession>A0A8S3ZT25</accession>
<dbReference type="GO" id="GO:0005789">
    <property type="term" value="C:endoplasmic reticulum membrane"/>
    <property type="evidence" value="ECO:0007669"/>
    <property type="project" value="UniProtKB-SubCell"/>
</dbReference>
<reference evidence="21" key="1">
    <citation type="submission" date="2021-04" db="EMBL/GenBank/DDBJ databases">
        <authorList>
            <consortium name="Molecular Ecology Group"/>
        </authorList>
    </citation>
    <scope>NUCLEOTIDE SEQUENCE</scope>
</reference>
<feature type="binding site" evidence="17">
    <location>
        <position position="162"/>
    </location>
    <ligand>
        <name>Mg(2+)</name>
        <dbReference type="ChEBI" id="CHEBI:18420"/>
    </ligand>
</feature>
<dbReference type="InterPro" id="IPR044492">
    <property type="entry name" value="P_typ_ATPase_HD_dom"/>
</dbReference>
<dbReference type="Pfam" id="PF08282">
    <property type="entry name" value="Hydrolase_3"/>
    <property type="match status" value="1"/>
</dbReference>
<evidence type="ECO:0000256" key="18">
    <source>
        <dbReference type="RuleBase" id="RU362033"/>
    </source>
</evidence>
<dbReference type="Proteomes" id="UP000678393">
    <property type="component" value="Unassembled WGS sequence"/>
</dbReference>
<feature type="binding site" evidence="17">
    <location>
        <position position="685"/>
    </location>
    <ligand>
        <name>Mg(2+)</name>
        <dbReference type="ChEBI" id="CHEBI:18420"/>
    </ligand>
</feature>
<feature type="binding site" evidence="16">
    <location>
        <position position="534"/>
    </location>
    <ligand>
        <name>ATP</name>
        <dbReference type="ChEBI" id="CHEBI:30616"/>
    </ligand>
</feature>
<feature type="transmembrane region" description="Helical" evidence="18">
    <location>
        <begin position="850"/>
        <end position="871"/>
    </location>
</feature>
<feature type="transmembrane region" description="Helical" evidence="18">
    <location>
        <begin position="91"/>
        <end position="114"/>
    </location>
</feature>
<dbReference type="AlphaFoldDB" id="A0A8S3ZT25"/>
<feature type="binding site" evidence="16">
    <location>
        <position position="533"/>
    </location>
    <ligand>
        <name>ATP</name>
        <dbReference type="ChEBI" id="CHEBI:30616"/>
    </ligand>
</feature>
<dbReference type="InterPro" id="IPR023214">
    <property type="entry name" value="HAD_sf"/>
</dbReference>
<evidence type="ECO:0000256" key="6">
    <source>
        <dbReference type="ARBA" id="ARBA00022741"/>
    </source>
</evidence>
<comment type="catalytic activity">
    <reaction evidence="13 18">
        <text>ATP + H2O + phospholipidSide 1 = ADP + phosphate + phospholipidSide 2.</text>
        <dbReference type="EC" id="7.6.2.1"/>
    </reaction>
</comment>
<dbReference type="Gene3D" id="3.40.50.1000">
    <property type="entry name" value="HAD superfamily/HAD-like"/>
    <property type="match status" value="1"/>
</dbReference>
<feature type="binding site" evidence="16">
    <location>
        <position position="413"/>
    </location>
    <ligand>
        <name>ATP</name>
        <dbReference type="ChEBI" id="CHEBI:30616"/>
    </ligand>
</feature>
<sequence>SADFSPTQFPYSIFVEQPNPEIYSFRGYLEKGQEKILLNNSNLLLRGCVIRNTDFVEGMVVYAGSETKAIQNNKGPRYKISRLESQINRDVIWCIILLLFLCFFCAIGSGIWLADYDITDSNNNRVPFVAFDDDEQMSPVYQAFLVFWTYIIIFQIEYVFSDKTGTLTENKMEFKCCTVGGVNYPHVTVPDADDSRSDYDSRRSFASLSRTSCVIDDLSLEPALERELHFMSLRTLDSVPLLVPPHVHQVQEFFLLLAVCNTVVVSRHKHADVMDESGKIDDSYFKKVKRLYTPRTPLRDAQRKHLPGNLNHERSRSHLSLTSESSYSGTSLQSEEMHYEAESPDELALVRAASTYGCKLINRNPTKVKVKLPDEMDEAEFEILKILHFDATRKRMSVIVRHPSSKKITMFVKGADSCIFNVLHPRYREDKQFVEELRSTQCHLDGYARMGLRTLCMAKKSLSEKEFKEWIIGHREAELSIEHTEALLLESACRIEQNLDLLGATGIEDKLQEGVPETISRLQEAGMKVWVLTGDKQETAIQIAYAAHLFSQDEIQEPLIINADSIEATRSELQRAKDKMLADIQQDMTESNRTGSQVSLFTRSISSLYSLTEERERRKFALVIDGTTLAFATSSDLQHLFLSVCKHCQSVVCCRATPIQKATVVKLVQDNLKKMTLAIGDGANDVSMIQTADIGVGISGHEGMQAVMASDFSIAKFKFLERLLLVHGHWNHDRLAKFAALMFYKSLLSVLVLFWFQIFSGFSGSLMIDSLYLTMQHVIFTAAPPLANGIFDKDLNAHTLLEFPGLYRPGQRGEMYTQWTFLVVTVDVIYQSLIIYFIPHLAYANDSVGLWEFGTTIDVAMILSILLQFCIETRSWVWLQFGAIVLSFTIFWNFLLISNAIFFTFDHPSNPYWVMENTIASASHSAIVIITCFIALLPRLLWRILQITVFPDDICKARRLEKFQDQADMLTPESTEGLRSDDNSKGGIGAKVLISHSVSDGELFYKNGLAERMWSEQDYHQDGLAQTQIDRHQQGDMDAWEEDGKSVASSVFCEMSFDELEGMKSKAISVNKNVC</sequence>
<evidence type="ECO:0000256" key="10">
    <source>
        <dbReference type="ARBA" id="ARBA00022967"/>
    </source>
</evidence>
<feature type="binding site" evidence="16">
    <location>
        <position position="661"/>
    </location>
    <ligand>
        <name>ATP</name>
        <dbReference type="ChEBI" id="CHEBI:30616"/>
    </ligand>
</feature>
<comment type="catalytic activity">
    <reaction evidence="14">
        <text>a beta-D-glucosyl-(1&lt;-&gt;1')-N-acylsphing-4-enine(out) + ATP + H2O = a beta-D-glucosyl-(1&lt;-&gt;1')-N-acylsphing-4-enine(in) + ADP + phosphate + H(+)</text>
        <dbReference type="Rhea" id="RHEA:66036"/>
        <dbReference type="ChEBI" id="CHEBI:15377"/>
        <dbReference type="ChEBI" id="CHEBI:15378"/>
        <dbReference type="ChEBI" id="CHEBI:22801"/>
        <dbReference type="ChEBI" id="CHEBI:30616"/>
        <dbReference type="ChEBI" id="CHEBI:43474"/>
        <dbReference type="ChEBI" id="CHEBI:456216"/>
    </reaction>
    <physiologicalReaction direction="left-to-right" evidence="14">
        <dbReference type="Rhea" id="RHEA:66037"/>
    </physiologicalReaction>
</comment>
<feature type="binding site" evidence="16">
    <location>
        <position position="163"/>
    </location>
    <ligand>
        <name>ATP</name>
        <dbReference type="ChEBI" id="CHEBI:30616"/>
    </ligand>
</feature>
<feature type="domain" description="P-type ATPase C-terminal" evidence="20">
    <location>
        <begin position="707"/>
        <end position="951"/>
    </location>
</feature>
<dbReference type="GO" id="GO:0045332">
    <property type="term" value="P:phospholipid translocation"/>
    <property type="evidence" value="ECO:0007669"/>
    <property type="project" value="TreeGrafter"/>
</dbReference>
<proteinExistence type="inferred from homology"/>
<dbReference type="InterPro" id="IPR036412">
    <property type="entry name" value="HAD-like_sf"/>
</dbReference>
<feature type="transmembrane region" description="Helical" evidence="18">
    <location>
        <begin position="922"/>
        <end position="942"/>
    </location>
</feature>
<feature type="binding site" evidence="16">
    <location>
        <position position="164"/>
    </location>
    <ligand>
        <name>ATP</name>
        <dbReference type="ChEBI" id="CHEBI:30616"/>
    </ligand>
</feature>
<protein>
    <recommendedName>
        <fullName evidence="18">Phospholipid-transporting ATPase</fullName>
        <ecNumber evidence="18">7.6.2.1</ecNumber>
    </recommendedName>
</protein>
<dbReference type="InterPro" id="IPR018303">
    <property type="entry name" value="ATPase_P-typ_P_site"/>
</dbReference>
<dbReference type="Pfam" id="PF16212">
    <property type="entry name" value="PhoLip_ATPase_C"/>
    <property type="match status" value="1"/>
</dbReference>
<evidence type="ECO:0000259" key="20">
    <source>
        <dbReference type="Pfam" id="PF16212"/>
    </source>
</evidence>
<feature type="transmembrane region" description="Helical" evidence="18">
    <location>
        <begin position="738"/>
        <end position="759"/>
    </location>
</feature>
<dbReference type="GO" id="GO:0005524">
    <property type="term" value="F:ATP binding"/>
    <property type="evidence" value="ECO:0007669"/>
    <property type="project" value="UniProtKB-UniRule"/>
</dbReference>
<keyword evidence="6 16" id="KW-0547">Nucleotide-binding</keyword>
<dbReference type="InterPro" id="IPR006539">
    <property type="entry name" value="P-type_ATPase_IV"/>
</dbReference>
<dbReference type="PRINTS" id="PR00119">
    <property type="entry name" value="CATATPASE"/>
</dbReference>
<evidence type="ECO:0000313" key="22">
    <source>
        <dbReference type="Proteomes" id="UP000678393"/>
    </source>
</evidence>
<dbReference type="Gene3D" id="3.40.1110.10">
    <property type="entry name" value="Calcium-transporting ATPase, cytoplasmic domain N"/>
    <property type="match status" value="1"/>
</dbReference>
<feature type="transmembrane region" description="Helical" evidence="18">
    <location>
        <begin position="819"/>
        <end position="838"/>
    </location>
</feature>
<dbReference type="PROSITE" id="PS00154">
    <property type="entry name" value="ATPASE_E1_E2"/>
    <property type="match status" value="1"/>
</dbReference>
<dbReference type="SUPFAM" id="SSF81665">
    <property type="entry name" value="Calcium ATPase, transmembrane domain M"/>
    <property type="match status" value="1"/>
</dbReference>
<dbReference type="InterPro" id="IPR023298">
    <property type="entry name" value="ATPase_P-typ_TM_dom_sf"/>
</dbReference>
<feature type="binding site" evidence="16">
    <location>
        <position position="684"/>
    </location>
    <ligand>
        <name>ATP</name>
        <dbReference type="ChEBI" id="CHEBI:30616"/>
    </ligand>
</feature>
<dbReference type="Pfam" id="PF13246">
    <property type="entry name" value="Cation_ATPase"/>
    <property type="match status" value="1"/>
</dbReference>
<dbReference type="EC" id="7.6.2.1" evidence="18"/>
<keyword evidence="5 17" id="KW-0479">Metal-binding</keyword>
<comment type="subcellular location">
    <subcellularLocation>
        <location evidence="2">Endoplasmic reticulum membrane</location>
        <topology evidence="2">Multi-pass membrane protein</topology>
    </subcellularLocation>
    <subcellularLocation>
        <location evidence="18">Membrane</location>
        <topology evidence="18">Multi-pass membrane protein</topology>
    </subcellularLocation>
</comment>
<evidence type="ECO:0000256" key="12">
    <source>
        <dbReference type="ARBA" id="ARBA00023136"/>
    </source>
</evidence>
<evidence type="ECO:0000256" key="9">
    <source>
        <dbReference type="ARBA" id="ARBA00022842"/>
    </source>
</evidence>
<feature type="active site" description="4-aspartylphosphate intermediate" evidence="15">
    <location>
        <position position="162"/>
    </location>
</feature>
<evidence type="ECO:0000256" key="8">
    <source>
        <dbReference type="ARBA" id="ARBA00022840"/>
    </source>
</evidence>
<dbReference type="SUPFAM" id="SSF81660">
    <property type="entry name" value="Metal cation-transporting ATPase, ATP-binding domain N"/>
    <property type="match status" value="1"/>
</dbReference>
<feature type="binding site" evidence="16">
    <location>
        <position position="685"/>
    </location>
    <ligand>
        <name>ATP</name>
        <dbReference type="ChEBI" id="CHEBI:30616"/>
    </ligand>
</feature>
<comment type="caution">
    <text evidence="21">The sequence shown here is derived from an EMBL/GenBank/DDBJ whole genome shotgun (WGS) entry which is preliminary data.</text>
</comment>
<evidence type="ECO:0000256" key="19">
    <source>
        <dbReference type="SAM" id="MobiDB-lite"/>
    </source>
</evidence>
<name>A0A8S3ZT25_9EUPU</name>
<evidence type="ECO:0000313" key="21">
    <source>
        <dbReference type="EMBL" id="CAG5132573.1"/>
    </source>
</evidence>
<feature type="binding site" evidence="16">
    <location>
        <position position="346"/>
    </location>
    <ligand>
        <name>ATP</name>
        <dbReference type="ChEBI" id="CHEBI:30616"/>
    </ligand>
</feature>
<dbReference type="SFLD" id="SFLDF00027">
    <property type="entry name" value="p-type_atpase"/>
    <property type="match status" value="1"/>
</dbReference>
<feature type="transmembrane region" description="Helical" evidence="18">
    <location>
        <begin position="140"/>
        <end position="160"/>
    </location>
</feature>
<feature type="binding site" evidence="17">
    <location>
        <position position="164"/>
    </location>
    <ligand>
        <name>Mg(2+)</name>
        <dbReference type="ChEBI" id="CHEBI:18420"/>
    </ligand>
</feature>
<dbReference type="InterPro" id="IPR001757">
    <property type="entry name" value="P_typ_ATPase"/>
</dbReference>
<evidence type="ECO:0000256" key="11">
    <source>
        <dbReference type="ARBA" id="ARBA00022989"/>
    </source>
</evidence>
<evidence type="ECO:0000256" key="17">
    <source>
        <dbReference type="PIRSR" id="PIRSR606539-3"/>
    </source>
</evidence>
<dbReference type="EMBL" id="CAJHNH020005479">
    <property type="protein sequence ID" value="CAG5132573.1"/>
    <property type="molecule type" value="Genomic_DNA"/>
</dbReference>
<dbReference type="GO" id="GO:0016887">
    <property type="term" value="F:ATP hydrolysis activity"/>
    <property type="evidence" value="ECO:0007669"/>
    <property type="project" value="InterPro"/>
</dbReference>
<dbReference type="NCBIfam" id="TIGR01652">
    <property type="entry name" value="ATPase-Plipid"/>
    <property type="match status" value="1"/>
</dbReference>
<dbReference type="SFLD" id="SFLDG00002">
    <property type="entry name" value="C1.7:_P-type_atpase_like"/>
    <property type="match status" value="1"/>
</dbReference>
<evidence type="ECO:0000256" key="7">
    <source>
        <dbReference type="ARBA" id="ARBA00022824"/>
    </source>
</evidence>
<evidence type="ECO:0000256" key="14">
    <source>
        <dbReference type="ARBA" id="ARBA00050913"/>
    </source>
</evidence>
<gene>
    <name evidence="21" type="ORF">CUNI_LOCUS18131</name>
</gene>
<dbReference type="NCBIfam" id="TIGR01494">
    <property type="entry name" value="ATPase_P-type"/>
    <property type="match status" value="1"/>
</dbReference>
<dbReference type="FunFam" id="3.40.50.1000:FF:000023">
    <property type="entry name" value="Phospholipid-transporting ATPase"/>
    <property type="match status" value="1"/>
</dbReference>
<evidence type="ECO:0000256" key="5">
    <source>
        <dbReference type="ARBA" id="ARBA00022723"/>
    </source>
</evidence>
<feature type="non-terminal residue" evidence="21">
    <location>
        <position position="1"/>
    </location>
</feature>
<feature type="binding site" evidence="16">
    <location>
        <position position="655"/>
    </location>
    <ligand>
        <name>ATP</name>
        <dbReference type="ChEBI" id="CHEBI:30616"/>
    </ligand>
</feature>
<organism evidence="21 22">
    <name type="scientific">Candidula unifasciata</name>
    <dbReference type="NCBI Taxonomy" id="100452"/>
    <lineage>
        <taxon>Eukaryota</taxon>
        <taxon>Metazoa</taxon>
        <taxon>Spiralia</taxon>
        <taxon>Lophotrochozoa</taxon>
        <taxon>Mollusca</taxon>
        <taxon>Gastropoda</taxon>
        <taxon>Heterobranchia</taxon>
        <taxon>Euthyneura</taxon>
        <taxon>Panpulmonata</taxon>
        <taxon>Eupulmonata</taxon>
        <taxon>Stylommatophora</taxon>
        <taxon>Helicina</taxon>
        <taxon>Helicoidea</taxon>
        <taxon>Geomitridae</taxon>
        <taxon>Candidula</taxon>
    </lineage>
</organism>
<evidence type="ECO:0000256" key="3">
    <source>
        <dbReference type="ARBA" id="ARBA00008109"/>
    </source>
</evidence>
<feature type="binding site" evidence="16">
    <location>
        <position position="535"/>
    </location>
    <ligand>
        <name>ATP</name>
        <dbReference type="ChEBI" id="CHEBI:30616"/>
    </ligand>
</feature>
<comment type="cofactor">
    <cofactor evidence="1 17">
        <name>Mg(2+)</name>
        <dbReference type="ChEBI" id="CHEBI:18420"/>
    </cofactor>
</comment>
<evidence type="ECO:0000256" key="16">
    <source>
        <dbReference type="PIRSR" id="PIRSR606539-2"/>
    </source>
</evidence>
<comment type="similarity">
    <text evidence="3 18">Belongs to the cation transport ATPase (P-type) (TC 3.A.3) family. Type IV subfamily.</text>
</comment>
<dbReference type="GO" id="GO:0005886">
    <property type="term" value="C:plasma membrane"/>
    <property type="evidence" value="ECO:0007669"/>
    <property type="project" value="TreeGrafter"/>
</dbReference>
<dbReference type="SUPFAM" id="SSF56784">
    <property type="entry name" value="HAD-like"/>
    <property type="match status" value="1"/>
</dbReference>
<feature type="transmembrane region" description="Helical" evidence="18">
    <location>
        <begin position="771"/>
        <end position="791"/>
    </location>
</feature>
<dbReference type="OrthoDB" id="377733at2759"/>
<keyword evidence="8 16" id="KW-0067">ATP-binding</keyword>
<keyword evidence="4 18" id="KW-0812">Transmembrane</keyword>
<dbReference type="InterPro" id="IPR023299">
    <property type="entry name" value="ATPase_P-typ_cyto_dom_N"/>
</dbReference>
<dbReference type="PANTHER" id="PTHR24092:SF218">
    <property type="entry name" value="PHOSPHOLIPID-TRANSPORTING ATPASE"/>
    <property type="match status" value="1"/>
</dbReference>